<dbReference type="RefSeq" id="WP_309047062.1">
    <property type="nucleotide sequence ID" value="NZ_JAVIGA010000006.1"/>
</dbReference>
<proteinExistence type="predicted"/>
<evidence type="ECO:0000313" key="2">
    <source>
        <dbReference type="Proteomes" id="UP001224622"/>
    </source>
</evidence>
<comment type="caution">
    <text evidence="1">The sequence shown here is derived from an EMBL/GenBank/DDBJ whole genome shotgun (WGS) entry which is preliminary data.</text>
</comment>
<evidence type="ECO:0000313" key="1">
    <source>
        <dbReference type="EMBL" id="MDQ9126338.1"/>
    </source>
</evidence>
<protein>
    <submittedName>
        <fullName evidence="1">Uncharacterized protein</fullName>
    </submittedName>
</protein>
<dbReference type="EMBL" id="JAVIGA010000006">
    <property type="protein sequence ID" value="MDQ9126338.1"/>
    <property type="molecule type" value="Genomic_DNA"/>
</dbReference>
<sequence length="41" mass="4655">MMRNNGGNTNQPWVSVSLQGKGRLNNIPESYTNYAMRVRSL</sequence>
<organism evidence="1 2">
    <name type="scientific">Serratia fonticola</name>
    <dbReference type="NCBI Taxonomy" id="47917"/>
    <lineage>
        <taxon>Bacteria</taxon>
        <taxon>Pseudomonadati</taxon>
        <taxon>Pseudomonadota</taxon>
        <taxon>Gammaproteobacteria</taxon>
        <taxon>Enterobacterales</taxon>
        <taxon>Yersiniaceae</taxon>
        <taxon>Serratia</taxon>
    </lineage>
</organism>
<name>A0AAJ2D8L1_SERFO</name>
<dbReference type="Proteomes" id="UP001224622">
    <property type="component" value="Unassembled WGS sequence"/>
</dbReference>
<gene>
    <name evidence="1" type="ORF">RDT67_07850</name>
</gene>
<reference evidence="1" key="1">
    <citation type="submission" date="2023-08" db="EMBL/GenBank/DDBJ databases">
        <title>The Comparative Genomic Analysis of Yersiniaceae from Polar Regions.</title>
        <authorList>
            <person name="Goncharov A."/>
            <person name="Aslanov B."/>
            <person name="Kolodzhieva V."/>
            <person name="Azarov D."/>
            <person name="Mochov A."/>
            <person name="Lebedeva E."/>
        </authorList>
    </citation>
    <scope>NUCLEOTIDE SEQUENCE</scope>
    <source>
        <strain evidence="1">Vf</strain>
    </source>
</reference>
<dbReference type="AlphaFoldDB" id="A0AAJ2D8L1"/>
<accession>A0AAJ2D8L1</accession>